<evidence type="ECO:0000313" key="1">
    <source>
        <dbReference type="EMBL" id="MDB7085952.1"/>
    </source>
</evidence>
<accession>A0AB35IN33</accession>
<sequence length="54" mass="6670">MRQVQEMTYFTNLPKEEFEKRKIEDLYSKRWDIKVAYKTLKTQLELERNVSTNV</sequence>
<reference evidence="1" key="1">
    <citation type="submission" date="2023-01" db="EMBL/GenBank/DDBJ databases">
        <title>Human gut microbiome strain richness.</title>
        <authorList>
            <person name="Chen-Liaw A."/>
        </authorList>
    </citation>
    <scope>NUCLEOTIDE SEQUENCE</scope>
    <source>
        <strain evidence="1">1001217st2_G6_1001217B_191108</strain>
    </source>
</reference>
<gene>
    <name evidence="1" type="ORF">PM738_19425</name>
</gene>
<proteinExistence type="predicted"/>
<dbReference type="InterPro" id="IPR012337">
    <property type="entry name" value="RNaseH-like_sf"/>
</dbReference>
<dbReference type="EMBL" id="JAQLKE010000066">
    <property type="protein sequence ID" value="MDB7085952.1"/>
    <property type="molecule type" value="Genomic_DNA"/>
</dbReference>
<protein>
    <submittedName>
        <fullName evidence="1">Transposase</fullName>
    </submittedName>
</protein>
<dbReference type="Proteomes" id="UP001211987">
    <property type="component" value="Unassembled WGS sequence"/>
</dbReference>
<organism evidence="1 2">
    <name type="scientific">Thomasclavelia ramosa</name>
    <dbReference type="NCBI Taxonomy" id="1547"/>
    <lineage>
        <taxon>Bacteria</taxon>
        <taxon>Bacillati</taxon>
        <taxon>Bacillota</taxon>
        <taxon>Erysipelotrichia</taxon>
        <taxon>Erysipelotrichales</taxon>
        <taxon>Coprobacillaceae</taxon>
        <taxon>Thomasclavelia</taxon>
    </lineage>
</organism>
<dbReference type="RefSeq" id="WP_224209080.1">
    <property type="nucleotide sequence ID" value="NZ_CP083622.1"/>
</dbReference>
<dbReference type="AlphaFoldDB" id="A0AB35IN33"/>
<comment type="caution">
    <text evidence="1">The sequence shown here is derived from an EMBL/GenBank/DDBJ whole genome shotgun (WGS) entry which is preliminary data.</text>
</comment>
<name>A0AB35IN33_9FIRM</name>
<evidence type="ECO:0000313" key="2">
    <source>
        <dbReference type="Proteomes" id="UP001211987"/>
    </source>
</evidence>
<dbReference type="SUPFAM" id="SSF53098">
    <property type="entry name" value="Ribonuclease H-like"/>
    <property type="match status" value="1"/>
</dbReference>